<accession>A0ACB7FE59</accession>
<protein>
    <submittedName>
        <fullName evidence="1">Uncharacterized protein</fullName>
    </submittedName>
</protein>
<evidence type="ECO:0000313" key="1">
    <source>
        <dbReference type="EMBL" id="KAG8012507.1"/>
    </source>
</evidence>
<name>A0ACB7FE59_NIBAL</name>
<reference evidence="1" key="1">
    <citation type="submission" date="2020-04" db="EMBL/GenBank/DDBJ databases">
        <title>A chromosome-scale assembly and high-density genetic map of the yellow drum (Nibea albiflora) genome.</title>
        <authorList>
            <person name="Xu D."/>
            <person name="Zhang W."/>
            <person name="Chen R."/>
            <person name="Tan P."/>
            <person name="Wang L."/>
            <person name="Song H."/>
            <person name="Tian L."/>
            <person name="Zhu Q."/>
            <person name="Wang B."/>
        </authorList>
    </citation>
    <scope>NUCLEOTIDE SEQUENCE</scope>
    <source>
        <strain evidence="1">ZJHYS-2018</strain>
    </source>
</reference>
<dbReference type="EMBL" id="CM024800">
    <property type="protein sequence ID" value="KAG8012507.1"/>
    <property type="molecule type" value="Genomic_DNA"/>
</dbReference>
<proteinExistence type="predicted"/>
<gene>
    <name evidence="1" type="ORF">GBF38_020287</name>
</gene>
<evidence type="ECO:0000313" key="2">
    <source>
        <dbReference type="Proteomes" id="UP000805704"/>
    </source>
</evidence>
<sequence>MRDEVTVDCAAKERKQWFNVKSQQTGPLLWSKPSAPLCGNMSPLLLRHARFTEILTERRDG</sequence>
<keyword evidence="2" id="KW-1185">Reference proteome</keyword>
<dbReference type="Proteomes" id="UP000805704">
    <property type="component" value="Chromosome 12"/>
</dbReference>
<organism evidence="1 2">
    <name type="scientific">Nibea albiflora</name>
    <name type="common">Yellow drum</name>
    <name type="synonym">Corvina albiflora</name>
    <dbReference type="NCBI Taxonomy" id="240163"/>
    <lineage>
        <taxon>Eukaryota</taxon>
        <taxon>Metazoa</taxon>
        <taxon>Chordata</taxon>
        <taxon>Craniata</taxon>
        <taxon>Vertebrata</taxon>
        <taxon>Euteleostomi</taxon>
        <taxon>Actinopterygii</taxon>
        <taxon>Neopterygii</taxon>
        <taxon>Teleostei</taxon>
        <taxon>Neoteleostei</taxon>
        <taxon>Acanthomorphata</taxon>
        <taxon>Eupercaria</taxon>
        <taxon>Sciaenidae</taxon>
        <taxon>Nibea</taxon>
    </lineage>
</organism>
<comment type="caution">
    <text evidence="1">The sequence shown here is derived from an EMBL/GenBank/DDBJ whole genome shotgun (WGS) entry which is preliminary data.</text>
</comment>